<feature type="compositionally biased region" description="Low complexity" evidence="1">
    <location>
        <begin position="378"/>
        <end position="400"/>
    </location>
</feature>
<feature type="region of interest" description="Disordered" evidence="1">
    <location>
        <begin position="1"/>
        <end position="42"/>
    </location>
</feature>
<organism evidence="2 3">
    <name type="scientific">Lachnellula subtilissima</name>
    <dbReference type="NCBI Taxonomy" id="602034"/>
    <lineage>
        <taxon>Eukaryota</taxon>
        <taxon>Fungi</taxon>
        <taxon>Dikarya</taxon>
        <taxon>Ascomycota</taxon>
        <taxon>Pezizomycotina</taxon>
        <taxon>Leotiomycetes</taxon>
        <taxon>Helotiales</taxon>
        <taxon>Lachnaceae</taxon>
        <taxon>Lachnellula</taxon>
    </lineage>
</organism>
<dbReference type="EMBL" id="QGMJ01000751">
    <property type="protein sequence ID" value="TVY33727.1"/>
    <property type="molecule type" value="Genomic_DNA"/>
</dbReference>
<evidence type="ECO:0000313" key="2">
    <source>
        <dbReference type="EMBL" id="TVY33727.1"/>
    </source>
</evidence>
<comment type="caution">
    <text evidence="2">The sequence shown here is derived from an EMBL/GenBank/DDBJ whole genome shotgun (WGS) entry which is preliminary data.</text>
</comment>
<feature type="compositionally biased region" description="Basic residues" evidence="1">
    <location>
        <begin position="477"/>
        <end position="502"/>
    </location>
</feature>
<keyword evidence="3" id="KW-1185">Reference proteome</keyword>
<feature type="compositionally biased region" description="Polar residues" evidence="1">
    <location>
        <begin position="13"/>
        <end position="42"/>
    </location>
</feature>
<evidence type="ECO:0000313" key="3">
    <source>
        <dbReference type="Proteomes" id="UP000462212"/>
    </source>
</evidence>
<feature type="region of interest" description="Disordered" evidence="1">
    <location>
        <begin position="342"/>
        <end position="402"/>
    </location>
</feature>
<sequence length="707" mass="78217">MDPIPPPPYSETDIYSNTSSHPNLTPATSQPDNLSVASHRQLSTASSIDDSVIYTPLHSPTASDHQESLQDGFGHSSTSSAAVYFESRPVHGQSPAQAMTYNLTITPQTQPEELPYPQGWAIRDITEQDWQTFVNYLLPDHIAAVNNDVADRKFQQELVEERMHQLSLGPGDDKSRADISEVDAQLDSLRLPLSPRRTELLSATFATIAEWNEGFFKPRGVEIVINEPEPQVAADEETRRMPGAWVPYDHETPGGASRDISGGRRGLFGSFRSFSGLEANSGNFRMGPIVADNEGLRIGKNGLVASANGFRMGNMFVADQSGLRLGGARGFVADGHGVSIGGRAFGRRDSNDYRHEHHERGRGRGRRHGHHHRHRGRSASTSSFSSSDSDASDVESSVGSLPDYDDIQEQALLVARRSLVDWLNHPDQPITKDTVNNMKKEIKTARAESPEQFQQDLVALRKEVRDLMKTFKEQKRVQKQQRRANRRAKRAAKKIQRKARRDAKKEERKSRKDERKCKGKGEFRRGPPWARSRDHLPMSTPTVSMPILTPETPSSARGFPFGRAPSLPFIKPPFSRPHGPPGISAMHGGWPYTQGLSVPPIPGGYPSPGPVSQGAEHLHQLAVQMDSAAERKEAQAIAIRTAATAQGLEGKQKMKMMTEASTLEEEGGTYMREADRLRAEASHLDGELARELHEENEEGQVSGVIQH</sequence>
<dbReference type="Proteomes" id="UP000462212">
    <property type="component" value="Unassembled WGS sequence"/>
</dbReference>
<feature type="compositionally biased region" description="Basic and acidic residues" evidence="1">
    <location>
        <begin position="346"/>
        <end position="359"/>
    </location>
</feature>
<feature type="compositionally biased region" description="Basic residues" evidence="1">
    <location>
        <begin position="360"/>
        <end position="377"/>
    </location>
</feature>
<name>A0A8H8REA2_9HELO</name>
<dbReference type="OrthoDB" id="5408998at2759"/>
<protein>
    <submittedName>
        <fullName evidence="2">Uncharacterized protein</fullName>
    </submittedName>
</protein>
<dbReference type="AlphaFoldDB" id="A0A8H8REA2"/>
<evidence type="ECO:0000256" key="1">
    <source>
        <dbReference type="SAM" id="MobiDB-lite"/>
    </source>
</evidence>
<reference evidence="2 3" key="1">
    <citation type="submission" date="2018-05" db="EMBL/GenBank/DDBJ databases">
        <title>Genome sequencing and assembly of the regulated plant pathogen Lachnellula willkommii and related sister species for the development of diagnostic species identification markers.</title>
        <authorList>
            <person name="Giroux E."/>
            <person name="Bilodeau G."/>
        </authorList>
    </citation>
    <scope>NUCLEOTIDE SEQUENCE [LARGE SCALE GENOMIC DNA]</scope>
    <source>
        <strain evidence="2 3">CBS 197.66</strain>
    </source>
</reference>
<proteinExistence type="predicted"/>
<accession>A0A8H8REA2</accession>
<feature type="region of interest" description="Disordered" evidence="1">
    <location>
        <begin position="471"/>
        <end position="545"/>
    </location>
</feature>
<feature type="region of interest" description="Disordered" evidence="1">
    <location>
        <begin position="55"/>
        <end position="77"/>
    </location>
</feature>
<gene>
    <name evidence="2" type="ORF">LSUB1_G006860</name>
</gene>
<feature type="compositionally biased region" description="Basic and acidic residues" evidence="1">
    <location>
        <begin position="503"/>
        <end position="536"/>
    </location>
</feature>